<keyword evidence="2 8" id="KW-0597">Phosphoprotein</keyword>
<evidence type="ECO:0000256" key="5">
    <source>
        <dbReference type="ARBA" id="ARBA00023125"/>
    </source>
</evidence>
<dbReference type="InterPro" id="IPR016032">
    <property type="entry name" value="Sig_transdc_resp-reg_C-effctor"/>
</dbReference>
<keyword evidence="6" id="KW-0804">Transcription</keyword>
<keyword evidence="4" id="KW-0805">Transcription regulation</keyword>
<name>F1TA86_9FIRM</name>
<feature type="DNA-binding region" description="OmpR/PhoB-type" evidence="9">
    <location>
        <begin position="135"/>
        <end position="235"/>
    </location>
</feature>
<dbReference type="FunFam" id="3.40.50.2300:FF:000001">
    <property type="entry name" value="DNA-binding response regulator PhoB"/>
    <property type="match status" value="1"/>
</dbReference>
<dbReference type="InterPro" id="IPR011006">
    <property type="entry name" value="CheY-like_superfamily"/>
</dbReference>
<dbReference type="SMART" id="SM00448">
    <property type="entry name" value="REC"/>
    <property type="match status" value="1"/>
</dbReference>
<dbReference type="CDD" id="cd00383">
    <property type="entry name" value="trans_reg_C"/>
    <property type="match status" value="1"/>
</dbReference>
<keyword evidence="5 9" id="KW-0238">DNA-binding</keyword>
<dbReference type="InterPro" id="IPR001789">
    <property type="entry name" value="Sig_transdc_resp-reg_receiver"/>
</dbReference>
<dbReference type="PROSITE" id="PS50110">
    <property type="entry name" value="RESPONSE_REGULATORY"/>
    <property type="match status" value="1"/>
</dbReference>
<accession>F1TA86</accession>
<dbReference type="OrthoDB" id="9790442at2"/>
<evidence type="ECO:0000256" key="9">
    <source>
        <dbReference type="PROSITE-ProRule" id="PRU01091"/>
    </source>
</evidence>
<dbReference type="SUPFAM" id="SSF46894">
    <property type="entry name" value="C-terminal effector domain of the bipartite response regulators"/>
    <property type="match status" value="1"/>
</dbReference>
<dbReference type="Gene3D" id="1.10.10.10">
    <property type="entry name" value="Winged helix-like DNA-binding domain superfamily/Winged helix DNA-binding domain"/>
    <property type="match status" value="1"/>
</dbReference>
<reference evidence="12" key="2">
    <citation type="submission" date="2011-01" db="EMBL/GenBank/DDBJ databases">
        <title>The Non-contiguous Finished genome of Clostridium papyrosolvens.</title>
        <authorList>
            <person name="Lucas S."/>
            <person name="Copeland A."/>
            <person name="Lapidus A."/>
            <person name="Cheng J.-F."/>
            <person name="Goodwin L."/>
            <person name="Pitluck S."/>
            <person name="Misra M."/>
            <person name="Chertkov O."/>
            <person name="Detter J.C."/>
            <person name="Han C."/>
            <person name="Tapia R."/>
            <person name="Land M."/>
            <person name="Hauser L."/>
            <person name="Kyrpides N."/>
            <person name="Ivanova N."/>
            <person name="Pagani I."/>
            <person name="Mouttaki H."/>
            <person name="He Z."/>
            <person name="Zhou J."/>
            <person name="Hemme C.L."/>
            <person name="Woyke T."/>
        </authorList>
    </citation>
    <scope>NUCLEOTIDE SEQUENCE [LARGE SCALE GENOMIC DNA]</scope>
    <source>
        <strain evidence="12">DSM 2782</strain>
    </source>
</reference>
<evidence type="ECO:0000256" key="1">
    <source>
        <dbReference type="ARBA" id="ARBA00018672"/>
    </source>
</evidence>
<feature type="domain" description="OmpR/PhoB-type" evidence="11">
    <location>
        <begin position="135"/>
        <end position="235"/>
    </location>
</feature>
<dbReference type="PANTHER" id="PTHR48111">
    <property type="entry name" value="REGULATOR OF RPOS"/>
    <property type="match status" value="1"/>
</dbReference>
<sequence>MSRGRILIIEDDYDIREGIRILLESENYEVIEAENGMTGLEKLDTLMDLVILDIMMPGMSGLRTCEEIRKVSFLPVLFLTAKAQESDKLIGLMAGGDDYLTKPFTYAELLGRVKALVRRYREYQGKPSESNDKESPYIEIGGIKIHQQFNEVLVNGKEKELSDIEYNILLLMMQNSKKIFSAQNLYESVWKEPYFYSCNSTVMVHIRKLRVKIESNPQDPKYIKTIWGKGYKFDVQAE</sequence>
<dbReference type="eggNOG" id="COG0745">
    <property type="taxonomic scope" value="Bacteria"/>
</dbReference>
<reference evidence="12" key="1">
    <citation type="submission" date="2009-07" db="EMBL/GenBank/DDBJ databases">
        <authorList>
            <consortium name="US DOE Joint Genome Institute (JGI-PGF)"/>
            <person name="Lucas S."/>
            <person name="Copeland A."/>
            <person name="Lapidus A."/>
            <person name="Glavina del Rio T."/>
            <person name="Tice H."/>
            <person name="Bruce D."/>
            <person name="Goodwin L."/>
            <person name="Pitluck S."/>
            <person name="Larimer F."/>
            <person name="Land M.L."/>
            <person name="Mouttaki H."/>
            <person name="He Z."/>
            <person name="Zhou J."/>
            <person name="Hemme C.L."/>
        </authorList>
    </citation>
    <scope>NUCLEOTIDE SEQUENCE [LARGE SCALE GENOMIC DNA]</scope>
    <source>
        <strain evidence="12">DSM 2782</strain>
    </source>
</reference>
<feature type="modified residue" description="4-aspartylphosphate" evidence="8">
    <location>
        <position position="53"/>
    </location>
</feature>
<dbReference type="InterPro" id="IPR039420">
    <property type="entry name" value="WalR-like"/>
</dbReference>
<dbReference type="RefSeq" id="WP_004618137.1">
    <property type="nucleotide sequence ID" value="NZ_ACXX02000003.1"/>
</dbReference>
<dbReference type="InterPro" id="IPR036388">
    <property type="entry name" value="WH-like_DNA-bd_sf"/>
</dbReference>
<evidence type="ECO:0000313" key="13">
    <source>
        <dbReference type="Proteomes" id="UP000003860"/>
    </source>
</evidence>
<evidence type="ECO:0000256" key="6">
    <source>
        <dbReference type="ARBA" id="ARBA00023163"/>
    </source>
</evidence>
<dbReference type="CDD" id="cd17574">
    <property type="entry name" value="REC_OmpR"/>
    <property type="match status" value="1"/>
</dbReference>
<evidence type="ECO:0000256" key="4">
    <source>
        <dbReference type="ARBA" id="ARBA00023015"/>
    </source>
</evidence>
<dbReference type="SUPFAM" id="SSF52172">
    <property type="entry name" value="CheY-like"/>
    <property type="match status" value="1"/>
</dbReference>
<feature type="domain" description="Response regulatory" evidence="10">
    <location>
        <begin position="5"/>
        <end position="117"/>
    </location>
</feature>
<dbReference type="Gene3D" id="3.40.50.2300">
    <property type="match status" value="1"/>
</dbReference>
<dbReference type="GO" id="GO:0005829">
    <property type="term" value="C:cytosol"/>
    <property type="evidence" value="ECO:0007669"/>
    <property type="project" value="TreeGrafter"/>
</dbReference>
<dbReference type="PANTHER" id="PTHR48111:SF2">
    <property type="entry name" value="RESPONSE REGULATOR SAER"/>
    <property type="match status" value="1"/>
</dbReference>
<keyword evidence="3" id="KW-0902">Two-component regulatory system</keyword>
<dbReference type="Pfam" id="PF00486">
    <property type="entry name" value="Trans_reg_C"/>
    <property type="match status" value="1"/>
</dbReference>
<dbReference type="SMART" id="SM00862">
    <property type="entry name" value="Trans_reg_C"/>
    <property type="match status" value="1"/>
</dbReference>
<dbReference type="GO" id="GO:0032993">
    <property type="term" value="C:protein-DNA complex"/>
    <property type="evidence" value="ECO:0007669"/>
    <property type="project" value="TreeGrafter"/>
</dbReference>
<dbReference type="EMBL" id="ACXX02000003">
    <property type="protein sequence ID" value="EGD48828.1"/>
    <property type="molecule type" value="Genomic_DNA"/>
</dbReference>
<comment type="caution">
    <text evidence="12">The sequence shown here is derived from an EMBL/GenBank/DDBJ whole genome shotgun (WGS) entry which is preliminary data.</text>
</comment>
<proteinExistence type="predicted"/>
<dbReference type="GO" id="GO:0006355">
    <property type="term" value="P:regulation of DNA-templated transcription"/>
    <property type="evidence" value="ECO:0007669"/>
    <property type="project" value="InterPro"/>
</dbReference>
<dbReference type="Gene3D" id="6.10.250.690">
    <property type="match status" value="1"/>
</dbReference>
<dbReference type="Pfam" id="PF00072">
    <property type="entry name" value="Response_reg"/>
    <property type="match status" value="1"/>
</dbReference>
<dbReference type="Proteomes" id="UP000003860">
    <property type="component" value="Unassembled WGS sequence"/>
</dbReference>
<evidence type="ECO:0000256" key="2">
    <source>
        <dbReference type="ARBA" id="ARBA00022553"/>
    </source>
</evidence>
<keyword evidence="13" id="KW-1185">Reference proteome</keyword>
<dbReference type="FunFam" id="1.10.10.10:FF:000018">
    <property type="entry name" value="DNA-binding response regulator ResD"/>
    <property type="match status" value="1"/>
</dbReference>
<evidence type="ECO:0000259" key="11">
    <source>
        <dbReference type="PROSITE" id="PS51755"/>
    </source>
</evidence>
<organism evidence="12 13">
    <name type="scientific">Ruminiclostridium papyrosolvens DSM 2782</name>
    <dbReference type="NCBI Taxonomy" id="588581"/>
    <lineage>
        <taxon>Bacteria</taxon>
        <taxon>Bacillati</taxon>
        <taxon>Bacillota</taxon>
        <taxon>Clostridia</taxon>
        <taxon>Eubacteriales</taxon>
        <taxon>Oscillospiraceae</taxon>
        <taxon>Ruminiclostridium</taxon>
    </lineage>
</organism>
<evidence type="ECO:0000259" key="10">
    <source>
        <dbReference type="PROSITE" id="PS50110"/>
    </source>
</evidence>
<gene>
    <name evidence="12" type="ORF">Cpap_3252</name>
</gene>
<dbReference type="STRING" id="588581.Cpap_3252"/>
<protein>
    <recommendedName>
        <fullName evidence="1">Stage 0 sporulation protein A homolog</fullName>
    </recommendedName>
</protein>
<dbReference type="GO" id="GO:0000156">
    <property type="term" value="F:phosphorelay response regulator activity"/>
    <property type="evidence" value="ECO:0007669"/>
    <property type="project" value="TreeGrafter"/>
</dbReference>
<dbReference type="InterPro" id="IPR001867">
    <property type="entry name" value="OmpR/PhoB-type_DNA-bd"/>
</dbReference>
<evidence type="ECO:0000256" key="8">
    <source>
        <dbReference type="PROSITE-ProRule" id="PRU00169"/>
    </source>
</evidence>
<dbReference type="PROSITE" id="PS51755">
    <property type="entry name" value="OMPR_PHOB"/>
    <property type="match status" value="1"/>
</dbReference>
<evidence type="ECO:0000256" key="7">
    <source>
        <dbReference type="ARBA" id="ARBA00024867"/>
    </source>
</evidence>
<dbReference type="GO" id="GO:0000976">
    <property type="term" value="F:transcription cis-regulatory region binding"/>
    <property type="evidence" value="ECO:0007669"/>
    <property type="project" value="TreeGrafter"/>
</dbReference>
<dbReference type="AlphaFoldDB" id="F1TA86"/>
<comment type="function">
    <text evidence="7">May play the central regulatory role in sporulation. It may be an element of the effector pathway responsible for the activation of sporulation genes in response to nutritional stress. Spo0A may act in concert with spo0H (a sigma factor) to control the expression of some genes that are critical to the sporulation process.</text>
</comment>
<evidence type="ECO:0000256" key="3">
    <source>
        <dbReference type="ARBA" id="ARBA00023012"/>
    </source>
</evidence>
<evidence type="ECO:0000313" key="12">
    <source>
        <dbReference type="EMBL" id="EGD48828.1"/>
    </source>
</evidence>